<keyword evidence="2" id="KW-1133">Transmembrane helix</keyword>
<reference evidence="3" key="1">
    <citation type="journal article" date="2019" name="bioRxiv">
        <title>The Genome of the Zebra Mussel, Dreissena polymorpha: A Resource for Invasive Species Research.</title>
        <authorList>
            <person name="McCartney M.A."/>
            <person name="Auch B."/>
            <person name="Kono T."/>
            <person name="Mallez S."/>
            <person name="Zhang Y."/>
            <person name="Obille A."/>
            <person name="Becker A."/>
            <person name="Abrahante J.E."/>
            <person name="Garbe J."/>
            <person name="Badalamenti J.P."/>
            <person name="Herman A."/>
            <person name="Mangelson H."/>
            <person name="Liachko I."/>
            <person name="Sullivan S."/>
            <person name="Sone E.D."/>
            <person name="Koren S."/>
            <person name="Silverstein K.A.T."/>
            <person name="Beckman K.B."/>
            <person name="Gohl D.M."/>
        </authorList>
    </citation>
    <scope>NUCLEOTIDE SEQUENCE</scope>
    <source>
        <strain evidence="3">Duluth1</strain>
        <tissue evidence="3">Whole animal</tissue>
    </source>
</reference>
<protein>
    <submittedName>
        <fullName evidence="3">Uncharacterized protein</fullName>
    </submittedName>
</protein>
<comment type="caution">
    <text evidence="3">The sequence shown here is derived from an EMBL/GenBank/DDBJ whole genome shotgun (WGS) entry which is preliminary data.</text>
</comment>
<evidence type="ECO:0000256" key="2">
    <source>
        <dbReference type="SAM" id="Phobius"/>
    </source>
</evidence>
<keyword evidence="4" id="KW-1185">Reference proteome</keyword>
<keyword evidence="2" id="KW-0812">Transmembrane</keyword>
<feature type="transmembrane region" description="Helical" evidence="2">
    <location>
        <begin position="635"/>
        <end position="659"/>
    </location>
</feature>
<feature type="compositionally biased region" description="Pro residues" evidence="1">
    <location>
        <begin position="789"/>
        <end position="821"/>
    </location>
</feature>
<keyword evidence="2" id="KW-0472">Membrane</keyword>
<organism evidence="3 4">
    <name type="scientific">Dreissena polymorpha</name>
    <name type="common">Zebra mussel</name>
    <name type="synonym">Mytilus polymorpha</name>
    <dbReference type="NCBI Taxonomy" id="45954"/>
    <lineage>
        <taxon>Eukaryota</taxon>
        <taxon>Metazoa</taxon>
        <taxon>Spiralia</taxon>
        <taxon>Lophotrochozoa</taxon>
        <taxon>Mollusca</taxon>
        <taxon>Bivalvia</taxon>
        <taxon>Autobranchia</taxon>
        <taxon>Heteroconchia</taxon>
        <taxon>Euheterodonta</taxon>
        <taxon>Imparidentia</taxon>
        <taxon>Neoheterodontei</taxon>
        <taxon>Myida</taxon>
        <taxon>Dreissenoidea</taxon>
        <taxon>Dreissenidae</taxon>
        <taxon>Dreissena</taxon>
    </lineage>
</organism>
<proteinExistence type="predicted"/>
<dbReference type="AlphaFoldDB" id="A0A9D4RVK2"/>
<accession>A0A9D4RVK2</accession>
<feature type="compositionally biased region" description="Polar residues" evidence="1">
    <location>
        <begin position="699"/>
        <end position="732"/>
    </location>
</feature>
<dbReference type="Proteomes" id="UP000828390">
    <property type="component" value="Unassembled WGS sequence"/>
</dbReference>
<dbReference type="EMBL" id="JAIWYP010000001">
    <property type="protein sequence ID" value="KAH3880393.1"/>
    <property type="molecule type" value="Genomic_DNA"/>
</dbReference>
<feature type="region of interest" description="Disordered" evidence="1">
    <location>
        <begin position="697"/>
        <end position="821"/>
    </location>
</feature>
<evidence type="ECO:0000313" key="4">
    <source>
        <dbReference type="Proteomes" id="UP000828390"/>
    </source>
</evidence>
<gene>
    <name evidence="3" type="ORF">DPMN_004307</name>
</gene>
<evidence type="ECO:0000256" key="1">
    <source>
        <dbReference type="SAM" id="MobiDB-lite"/>
    </source>
</evidence>
<evidence type="ECO:0000313" key="3">
    <source>
        <dbReference type="EMBL" id="KAH3880393.1"/>
    </source>
</evidence>
<reference evidence="3" key="2">
    <citation type="submission" date="2020-11" db="EMBL/GenBank/DDBJ databases">
        <authorList>
            <person name="McCartney M.A."/>
            <person name="Auch B."/>
            <person name="Kono T."/>
            <person name="Mallez S."/>
            <person name="Becker A."/>
            <person name="Gohl D.M."/>
            <person name="Silverstein K.A.T."/>
            <person name="Koren S."/>
            <person name="Bechman K.B."/>
            <person name="Herman A."/>
            <person name="Abrahante J.E."/>
            <person name="Garbe J."/>
        </authorList>
    </citation>
    <scope>NUCLEOTIDE SEQUENCE</scope>
    <source>
        <strain evidence="3">Duluth1</strain>
        <tissue evidence="3">Whole animal</tissue>
    </source>
</reference>
<sequence length="821" mass="90024">MTLKYDGGQLPQRCSVAISTSQPGTNLCFDAKFENVYYALYSTLSYTVEYHDRLVTDYGADKIIDRVSDTSERCVSSSKVFVVFVSGRGSTDYPPEIEIKIKVKRFLNVTVSNSSCGSSYSLNGLNDEMTLKYDGGQLPQRCSVAISTSQPGANLCFDAKFENVYYALYSILSYTVEYHDRLVTDYGADKIIDRVSDTSEWCVSSSKVFVVFVSGRGSTDYPPEIEIKIKVKRYLNVTVSNSSCGSSYSLNGLNDEMTLKYDGGQLPQKCSVAISTSQPGANMCFDAKFENVYSALYSTLSYTVEYHDRLVTDYRADKIIDRVSDTSEWCVSSSKVFVVFVSGRGSTDYPPEIEIKIKVKRYLNVIVSNSSCGSSYSLNGLNDGMTLKYDGGQLPQRCSVAILTSQPGANLCFDAKFENVYYALFSTLSYTVEYHDRLVTDYRADKTINSIWDTSEWCVLSSKVFVVFVSERGSSDYQSEIEIKIKVKDNVISRTTPIQTITTTTAVTVSSSSCDSSYPLNGLNDEMTLQYNGRQLPQGCSVTISTSQPGANLCFKVKFDNTYLTLSYKVEYHKWLVTEYADKTIDSISDTSEWCVLSSKVFVVFVSAGGSSFQPNIEIKIKVTDSGLSSVIGSAVGWVVGVVGVVVGVACVGGVIIGVKRHVCWRGQVVPHPPTTTAPTPVQLMIMSAPTPAVYQGYPQPSQTGYQPQQGYHPPSQTGYQLQQGFPQTSPAGYQPYRAGYQPGGYQQQTSYPPATKAGYTRDQTGYPHEPQRGYAGKQQSASPSYSPSVPPAPSVPPQPSVPPEPSVPPQPSVPPPPYSP</sequence>
<name>A0A9D4RVK2_DREPO</name>